<dbReference type="Proteomes" id="UP000596742">
    <property type="component" value="Unassembled WGS sequence"/>
</dbReference>
<accession>A0A8B6GBZ3</accession>
<organism evidence="2 3">
    <name type="scientific">Mytilus galloprovincialis</name>
    <name type="common">Mediterranean mussel</name>
    <dbReference type="NCBI Taxonomy" id="29158"/>
    <lineage>
        <taxon>Eukaryota</taxon>
        <taxon>Metazoa</taxon>
        <taxon>Spiralia</taxon>
        <taxon>Lophotrochozoa</taxon>
        <taxon>Mollusca</taxon>
        <taxon>Bivalvia</taxon>
        <taxon>Autobranchia</taxon>
        <taxon>Pteriomorphia</taxon>
        <taxon>Mytilida</taxon>
        <taxon>Mytiloidea</taxon>
        <taxon>Mytilidae</taxon>
        <taxon>Mytilinae</taxon>
        <taxon>Mytilus</taxon>
    </lineage>
</organism>
<proteinExistence type="predicted"/>
<dbReference type="AlphaFoldDB" id="A0A8B6GBZ3"/>
<dbReference type="InterPro" id="IPR000477">
    <property type="entry name" value="RT_dom"/>
</dbReference>
<reference evidence="2" key="1">
    <citation type="submission" date="2018-11" db="EMBL/GenBank/DDBJ databases">
        <authorList>
            <person name="Alioto T."/>
            <person name="Alioto T."/>
        </authorList>
    </citation>
    <scope>NUCLEOTIDE SEQUENCE</scope>
</reference>
<gene>
    <name evidence="2" type="ORF">MGAL_10B015767</name>
</gene>
<feature type="domain" description="Reverse transcriptase" evidence="1">
    <location>
        <begin position="1"/>
        <end position="110"/>
    </location>
</feature>
<dbReference type="EMBL" id="UYJE01008166">
    <property type="protein sequence ID" value="VDI61700.1"/>
    <property type="molecule type" value="Genomic_DNA"/>
</dbReference>
<dbReference type="PANTHER" id="PTHR33332">
    <property type="entry name" value="REVERSE TRANSCRIPTASE DOMAIN-CONTAINING PROTEIN"/>
    <property type="match status" value="1"/>
</dbReference>
<sequence length="110" mass="12469">MQLAYRTGHSLETTLIRVHHDITNALDNKSCVVLLMVDLSAAFDVIDQEILFDSLQYTFGLSGTAWSWLRSYFSQCVFIGSFLPDNMDNMVLKYGVSQGSIMGPRLYTMF</sequence>
<evidence type="ECO:0000259" key="1">
    <source>
        <dbReference type="PROSITE" id="PS50878"/>
    </source>
</evidence>
<protein>
    <recommendedName>
        <fullName evidence="1">Reverse transcriptase domain-containing protein</fullName>
    </recommendedName>
</protein>
<name>A0A8B6GBZ3_MYTGA</name>
<evidence type="ECO:0000313" key="3">
    <source>
        <dbReference type="Proteomes" id="UP000596742"/>
    </source>
</evidence>
<evidence type="ECO:0000313" key="2">
    <source>
        <dbReference type="EMBL" id="VDI61700.1"/>
    </source>
</evidence>
<dbReference type="PROSITE" id="PS50878">
    <property type="entry name" value="RT_POL"/>
    <property type="match status" value="1"/>
</dbReference>
<dbReference type="OrthoDB" id="10062389at2759"/>
<keyword evidence="3" id="KW-1185">Reference proteome</keyword>
<comment type="caution">
    <text evidence="2">The sequence shown here is derived from an EMBL/GenBank/DDBJ whole genome shotgun (WGS) entry which is preliminary data.</text>
</comment>